<organism evidence="6 7">
    <name type="scientific">Neopusillimonas maritima</name>
    <dbReference type="NCBI Taxonomy" id="2026239"/>
    <lineage>
        <taxon>Bacteria</taxon>
        <taxon>Pseudomonadati</taxon>
        <taxon>Pseudomonadota</taxon>
        <taxon>Betaproteobacteria</taxon>
        <taxon>Burkholderiales</taxon>
        <taxon>Alcaligenaceae</taxon>
        <taxon>Neopusillimonas</taxon>
    </lineage>
</organism>
<reference evidence="6 7" key="1">
    <citation type="submission" date="2017-08" db="EMBL/GenBank/DDBJ databases">
        <title>Pusillimonas indicus sp. nov., a member of the family Alcaligenaceae isolated from surface seawater.</title>
        <authorList>
            <person name="Li J."/>
        </authorList>
    </citation>
    <scope>NUCLEOTIDE SEQUENCE [LARGE SCALE GENOMIC DNA]</scope>
    <source>
        <strain evidence="6 7">17-4A</strain>
    </source>
</reference>
<sequence length="293" mass="32669">MSVAIRAFQGKFGRIALLDMDRPLVTHAHSQCHVLIKAGGEDTYFSVQDKTVPLTDDNIVLINSWEPHAYMHRPNAPRTIILGLYIESAWLIDIEKAFITSGTPGFFPMSGVAMSPALRSLSSTLAAEMFYGAELAGPELEERLFNLMIAVIESFSQWRAFNLRGCATLRAIPDHRIRRAISYIKANIGAELDTDILAAQACLSRAHFFKLFQESTNLTPIVYANVLRMEAAIQRVAQMEDSLTHVSETLGFSAPSHFTRFFHQHIGATPSQYRKVVDVLAQSSATIKNQTQR</sequence>
<dbReference type="Proteomes" id="UP000266483">
    <property type="component" value="Unassembled WGS sequence"/>
</dbReference>
<dbReference type="Pfam" id="PF12833">
    <property type="entry name" value="HTH_18"/>
    <property type="match status" value="1"/>
</dbReference>
<dbReference type="InterPro" id="IPR003313">
    <property type="entry name" value="AraC-bd"/>
</dbReference>
<evidence type="ECO:0000313" key="6">
    <source>
        <dbReference type="EMBL" id="RII83295.1"/>
    </source>
</evidence>
<comment type="caution">
    <text evidence="6">The sequence shown here is derived from an EMBL/GenBank/DDBJ whole genome shotgun (WGS) entry which is preliminary data.</text>
</comment>
<dbReference type="InterPro" id="IPR050204">
    <property type="entry name" value="AraC_XylS_family_regulators"/>
</dbReference>
<dbReference type="EMBL" id="NQOU01000002">
    <property type="protein sequence ID" value="RII83295.1"/>
    <property type="molecule type" value="Genomic_DNA"/>
</dbReference>
<dbReference type="InterPro" id="IPR018060">
    <property type="entry name" value="HTH_AraC"/>
</dbReference>
<feature type="domain" description="HTH araC/xylS-type" evidence="5">
    <location>
        <begin position="178"/>
        <end position="276"/>
    </location>
</feature>
<keyword evidence="4" id="KW-0804">Transcription</keyword>
<keyword evidence="1" id="KW-0805">Transcription regulation</keyword>
<evidence type="ECO:0000256" key="3">
    <source>
        <dbReference type="ARBA" id="ARBA00023159"/>
    </source>
</evidence>
<name>A0ABX9MWE2_9BURK</name>
<keyword evidence="3" id="KW-0010">Activator</keyword>
<dbReference type="InterPro" id="IPR009057">
    <property type="entry name" value="Homeodomain-like_sf"/>
</dbReference>
<dbReference type="PANTHER" id="PTHR46796:SF2">
    <property type="entry name" value="TRANSCRIPTIONAL REGULATORY PROTEIN"/>
    <property type="match status" value="1"/>
</dbReference>
<dbReference type="SUPFAM" id="SSF51215">
    <property type="entry name" value="Regulatory protein AraC"/>
    <property type="match status" value="1"/>
</dbReference>
<dbReference type="InterPro" id="IPR037923">
    <property type="entry name" value="HTH-like"/>
</dbReference>
<dbReference type="RefSeq" id="WP_119441683.1">
    <property type="nucleotide sequence ID" value="NZ_CP170494.1"/>
</dbReference>
<dbReference type="PRINTS" id="PR00032">
    <property type="entry name" value="HTHARAC"/>
</dbReference>
<proteinExistence type="predicted"/>
<dbReference type="SMART" id="SM00342">
    <property type="entry name" value="HTH_ARAC"/>
    <property type="match status" value="1"/>
</dbReference>
<dbReference type="SUPFAM" id="SSF46689">
    <property type="entry name" value="Homeodomain-like"/>
    <property type="match status" value="2"/>
</dbReference>
<protein>
    <recommendedName>
        <fullName evidence="5">HTH araC/xylS-type domain-containing protein</fullName>
    </recommendedName>
</protein>
<dbReference type="PROSITE" id="PS01124">
    <property type="entry name" value="HTH_ARAC_FAMILY_2"/>
    <property type="match status" value="1"/>
</dbReference>
<dbReference type="PANTHER" id="PTHR46796">
    <property type="entry name" value="HTH-TYPE TRANSCRIPTIONAL ACTIVATOR RHAS-RELATED"/>
    <property type="match status" value="1"/>
</dbReference>
<evidence type="ECO:0000313" key="7">
    <source>
        <dbReference type="Proteomes" id="UP000266483"/>
    </source>
</evidence>
<keyword evidence="2" id="KW-0238">DNA-binding</keyword>
<dbReference type="InterPro" id="IPR020449">
    <property type="entry name" value="Tscrpt_reg_AraC-type_HTH"/>
</dbReference>
<evidence type="ECO:0000256" key="1">
    <source>
        <dbReference type="ARBA" id="ARBA00023015"/>
    </source>
</evidence>
<evidence type="ECO:0000256" key="4">
    <source>
        <dbReference type="ARBA" id="ARBA00023163"/>
    </source>
</evidence>
<gene>
    <name evidence="6" type="ORF">CJO09_06760</name>
</gene>
<evidence type="ECO:0000256" key="2">
    <source>
        <dbReference type="ARBA" id="ARBA00023125"/>
    </source>
</evidence>
<dbReference type="Pfam" id="PF02311">
    <property type="entry name" value="AraC_binding"/>
    <property type="match status" value="1"/>
</dbReference>
<keyword evidence="7" id="KW-1185">Reference proteome</keyword>
<evidence type="ECO:0000259" key="5">
    <source>
        <dbReference type="PROSITE" id="PS01124"/>
    </source>
</evidence>
<dbReference type="Gene3D" id="1.10.10.60">
    <property type="entry name" value="Homeodomain-like"/>
    <property type="match status" value="2"/>
</dbReference>
<accession>A0ABX9MWE2</accession>